<sequence length="187" mass="19836">MSTAKRLVLSLRGRKNSECNTATSSTRLVSAGASPGHELDEIAVVSGTGESSHHFTYGGIGSNITNGPRYSTATIKLQRMLADMITRSNVTTQHPRQTRKTTTKLQQDHLAGTNINKQPKGATAAANVAATLVPANQNMNSNCRSNKSGNNVGICNNNNIKHTNNNDFKSNAFTPTATNLVVTPTSA</sequence>
<organism evidence="1">
    <name type="scientific">Musca domestica</name>
    <name type="common">House fly</name>
    <dbReference type="NCBI Taxonomy" id="7370"/>
    <lineage>
        <taxon>Eukaryota</taxon>
        <taxon>Metazoa</taxon>
        <taxon>Ecdysozoa</taxon>
        <taxon>Arthropoda</taxon>
        <taxon>Hexapoda</taxon>
        <taxon>Insecta</taxon>
        <taxon>Pterygota</taxon>
        <taxon>Neoptera</taxon>
        <taxon>Endopterygota</taxon>
        <taxon>Diptera</taxon>
        <taxon>Brachycera</taxon>
        <taxon>Muscomorpha</taxon>
        <taxon>Muscoidea</taxon>
        <taxon>Muscidae</taxon>
        <taxon>Musca</taxon>
    </lineage>
</organism>
<dbReference type="EnsemblMetazoa" id="MDOA010857-RA">
    <property type="protein sequence ID" value="MDOA010857-PA"/>
    <property type="gene ID" value="MDOA010857"/>
</dbReference>
<dbReference type="VEuPathDB" id="VectorBase:MDOA010857"/>
<proteinExistence type="predicted"/>
<protein>
    <submittedName>
        <fullName evidence="1">Uncharacterized protein</fullName>
    </submittedName>
</protein>
<evidence type="ECO:0000313" key="1">
    <source>
        <dbReference type="EnsemblMetazoa" id="MDOA010857-PA"/>
    </source>
</evidence>
<dbReference type="AlphaFoldDB" id="A0A1I8N2H7"/>
<reference evidence="1" key="1">
    <citation type="submission" date="2020-05" db="UniProtKB">
        <authorList>
            <consortium name="EnsemblMetazoa"/>
        </authorList>
    </citation>
    <scope>IDENTIFICATION</scope>
    <source>
        <strain evidence="1">Aabys</strain>
    </source>
</reference>
<accession>A0A1I8N2H7</accession>
<name>A0A1I8N2H7_MUSDO</name>